<evidence type="ECO:0000313" key="1">
    <source>
        <dbReference type="EMBL" id="MEJ8655971.1"/>
    </source>
</evidence>
<sequence>MRNGPLAALFGATAGRNITVLDLHGVTDKAAFMERCASDLELPAWFGRNWDALADCLTDLPGEEGTLVLVRRWQEYAAARPRDWQTAQDVFTQAVDTMPGQLVVLLALGGSDESPSRGPG</sequence>
<reference evidence="1" key="1">
    <citation type="submission" date="2024-03" db="EMBL/GenBank/DDBJ databases">
        <title>Novel Streptomyces species of biotechnological and ecological value are a feature of Machair soil.</title>
        <authorList>
            <person name="Prole J.R."/>
            <person name="Goodfellow M."/>
            <person name="Allenby N."/>
            <person name="Ward A.C."/>
        </authorList>
    </citation>
    <scope>NUCLEOTIDE SEQUENCE</scope>
    <source>
        <strain evidence="1">MS1.AVA.4</strain>
    </source>
</reference>
<evidence type="ECO:0000313" key="2">
    <source>
        <dbReference type="Proteomes" id="UP001375539"/>
    </source>
</evidence>
<gene>
    <name evidence="1" type="ORF">WKI58_05415</name>
</gene>
<protein>
    <submittedName>
        <fullName evidence="1">Barstar family protein</fullName>
    </submittedName>
</protein>
<dbReference type="EMBL" id="JBBKAI010000002">
    <property type="protein sequence ID" value="MEJ8655971.1"/>
    <property type="molecule type" value="Genomic_DNA"/>
</dbReference>
<comment type="caution">
    <text evidence="1">The sequence shown here is derived from an EMBL/GenBank/DDBJ whole genome shotgun (WGS) entry which is preliminary data.</text>
</comment>
<proteinExistence type="predicted"/>
<name>A0ACC6QCB5_9ACTN</name>
<accession>A0ACC6QCB5</accession>
<keyword evidence="2" id="KW-1185">Reference proteome</keyword>
<organism evidence="1 2">
    <name type="scientific">Streptomyces pratisoli</name>
    <dbReference type="NCBI Taxonomy" id="3139917"/>
    <lineage>
        <taxon>Bacteria</taxon>
        <taxon>Bacillati</taxon>
        <taxon>Actinomycetota</taxon>
        <taxon>Actinomycetes</taxon>
        <taxon>Kitasatosporales</taxon>
        <taxon>Streptomycetaceae</taxon>
        <taxon>Streptomyces</taxon>
    </lineage>
</organism>
<dbReference type="Proteomes" id="UP001375539">
    <property type="component" value="Unassembled WGS sequence"/>
</dbReference>